<dbReference type="VEuPathDB" id="FungiDB:CCM_00589"/>
<sequence length="421" mass="45875">MPRRKSAVHGRAARADVPQPRSQDCCLPFAAPPPGSPPRTPVPRYLFRVCSPRSAAGGCTTPPQWAASLSAASGHALSRTDLFRLDDADVAADMVFRHLCWQSSSPAPPPPPAAVVAAADNLVSWTSSLLAALVYLFYRRAADYLPVGEVWLCVVDTTRFAAGTFIRDADLVGAFCDDRRLGGGGWSRGEYLTQGALGLEGRCAAAKVRCMLDAGLLELHPRFARMARWSRQDAAAACGGAVAELRHPFYEPRDPPAGRRRVFANDAQIMSRIGDLFGVGWRAPVAVALLSLAPNRTGAGELLLNFGRLGQQWDPITENCLDPTCTSAVNLDNEVPEVAEFIHNLNDAYREFCDARVREHIDDVLQALDAAQRLIQLADSVQQPPRDYTTTEQRLHMSKLVQKVENAAQECRAPRPAGPYR</sequence>
<reference evidence="2 3" key="1">
    <citation type="journal article" date="2017" name="BMC Genomics">
        <title>Chromosome level assembly and secondary metabolite potential of the parasitic fungus Cordyceps militaris.</title>
        <authorList>
            <person name="Kramer G.J."/>
            <person name="Nodwell J.R."/>
        </authorList>
    </citation>
    <scope>NUCLEOTIDE SEQUENCE [LARGE SCALE GENOMIC DNA]</scope>
    <source>
        <strain evidence="2 3">ATCC 34164</strain>
    </source>
</reference>
<organism evidence="2 3">
    <name type="scientific">Cordyceps militaris</name>
    <name type="common">Caterpillar fungus</name>
    <name type="synonym">Clavaria militaris</name>
    <dbReference type="NCBI Taxonomy" id="73501"/>
    <lineage>
        <taxon>Eukaryota</taxon>
        <taxon>Fungi</taxon>
        <taxon>Dikarya</taxon>
        <taxon>Ascomycota</taxon>
        <taxon>Pezizomycotina</taxon>
        <taxon>Sordariomycetes</taxon>
        <taxon>Hypocreomycetidae</taxon>
        <taxon>Hypocreales</taxon>
        <taxon>Cordycipitaceae</taxon>
        <taxon>Cordyceps</taxon>
    </lineage>
</organism>
<feature type="region of interest" description="Disordered" evidence="1">
    <location>
        <begin position="1"/>
        <end position="21"/>
    </location>
</feature>
<feature type="compositionally biased region" description="Basic residues" evidence="1">
    <location>
        <begin position="1"/>
        <end position="12"/>
    </location>
</feature>
<dbReference type="AlphaFoldDB" id="A0A2H4SSC3"/>
<dbReference type="VEuPathDB" id="FungiDB:A9K55_001544"/>
<gene>
    <name evidence="2" type="ORF">A9K55_001544</name>
</gene>
<evidence type="ECO:0000256" key="1">
    <source>
        <dbReference type="SAM" id="MobiDB-lite"/>
    </source>
</evidence>
<dbReference type="EMBL" id="CP023326">
    <property type="protein sequence ID" value="ATY66008.1"/>
    <property type="molecule type" value="Genomic_DNA"/>
</dbReference>
<dbReference type="OrthoDB" id="4152607at2759"/>
<protein>
    <submittedName>
        <fullName evidence="2">Uncharacterized protein</fullName>
    </submittedName>
</protein>
<evidence type="ECO:0000313" key="3">
    <source>
        <dbReference type="Proteomes" id="UP000323067"/>
    </source>
</evidence>
<dbReference type="Proteomes" id="UP000323067">
    <property type="component" value="Chromosome iii"/>
</dbReference>
<evidence type="ECO:0000313" key="2">
    <source>
        <dbReference type="EMBL" id="ATY66008.1"/>
    </source>
</evidence>
<proteinExistence type="predicted"/>
<name>A0A2H4SSC3_CORMI</name>
<accession>A0A2H4SSC3</accession>